<dbReference type="Pfam" id="PF00176">
    <property type="entry name" value="SNF2-rel_dom"/>
    <property type="match status" value="1"/>
</dbReference>
<dbReference type="InterPro" id="IPR038718">
    <property type="entry name" value="SNF2-like_sf"/>
</dbReference>
<dbReference type="FunFam" id="3.40.50.300:FF:001870">
    <property type="entry name" value="SNF2 family helicase/ATPase, putative"/>
    <property type="match status" value="1"/>
</dbReference>
<dbReference type="SUPFAM" id="SSF52540">
    <property type="entry name" value="P-loop containing nucleoside triphosphate hydrolases"/>
    <property type="match status" value="2"/>
</dbReference>
<evidence type="ECO:0000256" key="3">
    <source>
        <dbReference type="ARBA" id="ARBA00022771"/>
    </source>
</evidence>
<evidence type="ECO:0000313" key="12">
    <source>
        <dbReference type="EMBL" id="PMD26051.1"/>
    </source>
</evidence>
<dbReference type="CDD" id="cd18793">
    <property type="entry name" value="SF2_C_SNF"/>
    <property type="match status" value="1"/>
</dbReference>
<keyword evidence="13" id="KW-1185">Reference proteome</keyword>
<dbReference type="InterPro" id="IPR027417">
    <property type="entry name" value="P-loop_NTPase"/>
</dbReference>
<evidence type="ECO:0000313" key="13">
    <source>
        <dbReference type="Proteomes" id="UP000235672"/>
    </source>
</evidence>
<evidence type="ECO:0000256" key="5">
    <source>
        <dbReference type="ARBA" id="ARBA00022833"/>
    </source>
</evidence>
<dbReference type="InterPro" id="IPR001650">
    <property type="entry name" value="Helicase_C-like"/>
</dbReference>
<dbReference type="PANTHER" id="PTHR45865">
    <property type="entry name" value="E3 UBIQUITIN-PROTEIN LIGASE SHPRH FAMILY MEMBER"/>
    <property type="match status" value="1"/>
</dbReference>
<evidence type="ECO:0000256" key="7">
    <source>
        <dbReference type="PROSITE-ProRule" id="PRU00175"/>
    </source>
</evidence>
<gene>
    <name evidence="12" type="ORF">NA56DRAFT_591776</name>
</gene>
<dbReference type="FunFam" id="3.40.50.10810:FF:000059">
    <property type="entry name" value="SNF2 family helicase/ATPase, putative"/>
    <property type="match status" value="1"/>
</dbReference>
<keyword evidence="5" id="KW-0862">Zinc</keyword>
<dbReference type="InterPro" id="IPR049730">
    <property type="entry name" value="SNF2/RAD54-like_C"/>
</dbReference>
<keyword evidence="1" id="KW-0479">Metal-binding</keyword>
<dbReference type="InterPro" id="IPR013083">
    <property type="entry name" value="Znf_RING/FYVE/PHD"/>
</dbReference>
<dbReference type="SMART" id="SM00487">
    <property type="entry name" value="DEXDc"/>
    <property type="match status" value="1"/>
</dbReference>
<dbReference type="Pfam" id="PF13639">
    <property type="entry name" value="zf-RING_2"/>
    <property type="match status" value="1"/>
</dbReference>
<keyword evidence="2" id="KW-0547">Nucleotide-binding</keyword>
<evidence type="ECO:0000256" key="8">
    <source>
        <dbReference type="SAM" id="MobiDB-lite"/>
    </source>
</evidence>
<dbReference type="Pfam" id="PF26021">
    <property type="entry name" value="Ferritin_C144_05"/>
    <property type="match status" value="1"/>
</dbReference>
<evidence type="ECO:0000256" key="6">
    <source>
        <dbReference type="ARBA" id="ARBA00022840"/>
    </source>
</evidence>
<dbReference type="GO" id="GO:0008270">
    <property type="term" value="F:zinc ion binding"/>
    <property type="evidence" value="ECO:0007669"/>
    <property type="project" value="UniProtKB-KW"/>
</dbReference>
<dbReference type="PROSITE" id="PS50089">
    <property type="entry name" value="ZF_RING_2"/>
    <property type="match status" value="1"/>
</dbReference>
<dbReference type="GO" id="GO:0005524">
    <property type="term" value="F:ATP binding"/>
    <property type="evidence" value="ECO:0007669"/>
    <property type="project" value="InterPro"/>
</dbReference>
<feature type="domain" description="Helicase ATP-binding" evidence="10">
    <location>
        <begin position="306"/>
        <end position="508"/>
    </location>
</feature>
<dbReference type="EMBL" id="KZ613468">
    <property type="protein sequence ID" value="PMD26051.1"/>
    <property type="molecule type" value="Genomic_DNA"/>
</dbReference>
<dbReference type="Gene3D" id="3.40.50.300">
    <property type="entry name" value="P-loop containing nucleotide triphosphate hydrolases"/>
    <property type="match status" value="1"/>
</dbReference>
<dbReference type="GO" id="GO:0006974">
    <property type="term" value="P:DNA damage response"/>
    <property type="evidence" value="ECO:0007669"/>
    <property type="project" value="TreeGrafter"/>
</dbReference>
<proteinExistence type="predicted"/>
<dbReference type="GO" id="GO:0000209">
    <property type="term" value="P:protein polyubiquitination"/>
    <property type="evidence" value="ECO:0007669"/>
    <property type="project" value="TreeGrafter"/>
</dbReference>
<dbReference type="InterPro" id="IPR014001">
    <property type="entry name" value="Helicase_ATP-bd"/>
</dbReference>
<evidence type="ECO:0000256" key="4">
    <source>
        <dbReference type="ARBA" id="ARBA00022801"/>
    </source>
</evidence>
<evidence type="ECO:0000256" key="2">
    <source>
        <dbReference type="ARBA" id="ARBA00022741"/>
    </source>
</evidence>
<keyword evidence="4" id="KW-0378">Hydrolase</keyword>
<dbReference type="OrthoDB" id="5330228at2759"/>
<dbReference type="SUPFAM" id="SSF57850">
    <property type="entry name" value="RING/U-box"/>
    <property type="match status" value="1"/>
</dbReference>
<evidence type="ECO:0000256" key="1">
    <source>
        <dbReference type="ARBA" id="ARBA00022723"/>
    </source>
</evidence>
<reference evidence="12 13" key="1">
    <citation type="submission" date="2016-05" db="EMBL/GenBank/DDBJ databases">
        <title>A degradative enzymes factory behind the ericoid mycorrhizal symbiosis.</title>
        <authorList>
            <consortium name="DOE Joint Genome Institute"/>
            <person name="Martino E."/>
            <person name="Morin E."/>
            <person name="Grelet G."/>
            <person name="Kuo A."/>
            <person name="Kohler A."/>
            <person name="Daghino S."/>
            <person name="Barry K."/>
            <person name="Choi C."/>
            <person name="Cichocki N."/>
            <person name="Clum A."/>
            <person name="Copeland A."/>
            <person name="Hainaut M."/>
            <person name="Haridas S."/>
            <person name="Labutti K."/>
            <person name="Lindquist E."/>
            <person name="Lipzen A."/>
            <person name="Khouja H.-R."/>
            <person name="Murat C."/>
            <person name="Ohm R."/>
            <person name="Olson A."/>
            <person name="Spatafora J."/>
            <person name="Veneault-Fourrey C."/>
            <person name="Henrissat B."/>
            <person name="Grigoriev I."/>
            <person name="Martin F."/>
            <person name="Perotto S."/>
        </authorList>
    </citation>
    <scope>NUCLEOTIDE SEQUENCE [LARGE SCALE GENOMIC DNA]</scope>
    <source>
        <strain evidence="12 13">UAMH 7357</strain>
    </source>
</reference>
<dbReference type="PANTHER" id="PTHR45865:SF1">
    <property type="entry name" value="E3 UBIQUITIN-PROTEIN LIGASE SHPRH"/>
    <property type="match status" value="1"/>
</dbReference>
<sequence length="1450" mass="165556">MSSTSPDINSLDATHRELDDYLIEFVSQQLHRSEPPRKRQKVNAASSPNKEPELEHIVVHQSRWEIQCTSSKLPELDTPVERSNIRTYVFWDRYRVPEYIEIFDEKTPRVLQAKIPPKECMEDVHIALLVDQESKRWARLQGRLWTEFAISLYQKNGLDCIGLDFTIKWNTTTSPLNVLNATSKTSALLKVIAKYFPDLNATKTEKWSPQDFYQSVHSTDKNDGSSTTMKIEELESELYPFQKRAVQWLLRKEGVECSANGCIKDALSLHDNTLPNSFIRAKDAFGQPCYVSHLFGIVSLDLAPFVASEHQLKGGILAEEMGLGKTVEMISLVTLHKRPKDGPPTIFDHFTGREVQKTSATLIITPPSILQQWISEINRHAPHLKVLRYEGIKARSKIKYSDLLENLATSDIVISTYSVLAAEINFTQLNPTKQLRHEAKYARLKSPIMELSWWRILLDEAQMVESGVSKAAVVARMIPRVNAWCVTGTPVRKDVNDLLGLLIFLRHEPYASTKHIWSSLISTHKNEFRKLFGSLALRHSKQSVRDELRLPAQRRYVITMPFTPIEEQHYQELFNQMCEDVGLDAQGAPLLDTWNPDEVSDIMRRWLVRLRQTVLHPEVGGRNRRALGQKDGPLRTVDQVLDVMMDQTDVSIRADQRALLVSRLRRGQLFENSPRVREALGIWEEVVTEICAIVEECRAQLLEEQAKVSTDAKSLSIRSQQVSELDSNGDDQEEIDPTSRLSVFRMRLRSALEVEHMAIFFRANAYFQIKSNEDMTKPNTPEFEALEKLETEGYEEAKKLRREILQEIFRKADKLMRTVSKRASSQTFVQIPEFPSNAPKGGIESRRTMEQLDALAIALDAQANKLDEWREQTVQFLLRSLVDEDEGIEITGDEYEESTKTQDEVMVYVQALRAAIADRHDALTGQENQLVVHEVKTALRLAKDGDGAFPEKTLELLNARAQVKPTKEMGSIRKIIADLRALATSLRPDAENGNVRAQNELSIVERQLNATQKQFSEQTKVTAALEKEVELFTNVMNTRVEYYRQLQLISDTVAPYEGPNTERVLARMLEEEEKLSRKIATAKSKRRYLDHLRMEATNQQEQRICVICRETFEIGALTVCGHQYCKECIQLWYRENKTCPVCKRKLIQADLHEITYKPQELTIEAEEVHEVHERSSPSTTSKKSAIYSEISKSKLAEIKNIELDGPSFTTKVDTLARHLMWLRETDPGAKSIIYSQFKDFLDVLARAFQRFRIGFSSIDKPNGIEKFKNDPGVECFLLHARAHSSGLNLVNASHVFLCEPLLNTALELQAIARVDRIGQHQETNVWLYLVDGTVEESIHQLSVRRRMEHIGQRLSTGKGKEKELSPDELIDTNLEEANSLELQQVSLTGLLAKGGKGGEMIEKEDLWDCLFGGIGQRNVRTLDNHDLRFDDPEVRRHLAAEAAEERLVAT</sequence>
<dbReference type="PROSITE" id="PS00518">
    <property type="entry name" value="ZF_RING_1"/>
    <property type="match status" value="1"/>
</dbReference>
<dbReference type="PROSITE" id="PS51194">
    <property type="entry name" value="HELICASE_CTER"/>
    <property type="match status" value="1"/>
</dbReference>
<accession>A0A2J6QIF7</accession>
<dbReference type="GO" id="GO:0061630">
    <property type="term" value="F:ubiquitin protein ligase activity"/>
    <property type="evidence" value="ECO:0007669"/>
    <property type="project" value="TreeGrafter"/>
</dbReference>
<feature type="region of interest" description="Disordered" evidence="8">
    <location>
        <begin position="30"/>
        <end position="52"/>
    </location>
</feature>
<dbReference type="InterPro" id="IPR000330">
    <property type="entry name" value="SNF2_N"/>
</dbReference>
<feature type="domain" description="Helicase C-terminal" evidence="11">
    <location>
        <begin position="1214"/>
        <end position="1370"/>
    </location>
</feature>
<dbReference type="InterPro" id="IPR052583">
    <property type="entry name" value="ATP-helicase/E3_Ub-Ligase"/>
</dbReference>
<protein>
    <submittedName>
        <fullName evidence="12">Uncharacterized protein</fullName>
    </submittedName>
</protein>
<dbReference type="PROSITE" id="PS51192">
    <property type="entry name" value="HELICASE_ATP_BIND_1"/>
    <property type="match status" value="1"/>
</dbReference>
<name>A0A2J6QIF7_9HELO</name>
<dbReference type="Gene3D" id="3.30.40.10">
    <property type="entry name" value="Zinc/RING finger domain, C3HC4 (zinc finger)"/>
    <property type="match status" value="1"/>
</dbReference>
<dbReference type="InterPro" id="IPR059033">
    <property type="entry name" value="C144_05_dom"/>
</dbReference>
<dbReference type="GO" id="GO:0016787">
    <property type="term" value="F:hydrolase activity"/>
    <property type="evidence" value="ECO:0007669"/>
    <property type="project" value="UniProtKB-KW"/>
</dbReference>
<dbReference type="Pfam" id="PF00271">
    <property type="entry name" value="Helicase_C"/>
    <property type="match status" value="1"/>
</dbReference>
<dbReference type="SMART" id="SM00184">
    <property type="entry name" value="RING"/>
    <property type="match status" value="1"/>
</dbReference>
<dbReference type="InterPro" id="IPR017907">
    <property type="entry name" value="Znf_RING_CS"/>
</dbReference>
<keyword evidence="6" id="KW-0067">ATP-binding</keyword>
<evidence type="ECO:0000259" key="9">
    <source>
        <dbReference type="PROSITE" id="PS50089"/>
    </source>
</evidence>
<dbReference type="STRING" id="1745343.A0A2J6QIF7"/>
<dbReference type="Proteomes" id="UP000235672">
    <property type="component" value="Unassembled WGS sequence"/>
</dbReference>
<dbReference type="InterPro" id="IPR001841">
    <property type="entry name" value="Znf_RING"/>
</dbReference>
<dbReference type="Gene3D" id="3.40.50.10810">
    <property type="entry name" value="Tandem AAA-ATPase domain"/>
    <property type="match status" value="1"/>
</dbReference>
<keyword evidence="3 7" id="KW-0863">Zinc-finger</keyword>
<evidence type="ECO:0000259" key="11">
    <source>
        <dbReference type="PROSITE" id="PS51194"/>
    </source>
</evidence>
<evidence type="ECO:0000259" key="10">
    <source>
        <dbReference type="PROSITE" id="PS51192"/>
    </source>
</evidence>
<feature type="domain" description="RING-type" evidence="9">
    <location>
        <begin position="1105"/>
        <end position="1143"/>
    </location>
</feature>
<dbReference type="GO" id="GO:0005634">
    <property type="term" value="C:nucleus"/>
    <property type="evidence" value="ECO:0007669"/>
    <property type="project" value="TreeGrafter"/>
</dbReference>
<dbReference type="CDD" id="cd18070">
    <property type="entry name" value="DEXQc_SHPRH"/>
    <property type="match status" value="1"/>
</dbReference>
<organism evidence="12 13">
    <name type="scientific">Hyaloscypha hepaticicola</name>
    <dbReference type="NCBI Taxonomy" id="2082293"/>
    <lineage>
        <taxon>Eukaryota</taxon>
        <taxon>Fungi</taxon>
        <taxon>Dikarya</taxon>
        <taxon>Ascomycota</taxon>
        <taxon>Pezizomycotina</taxon>
        <taxon>Leotiomycetes</taxon>
        <taxon>Helotiales</taxon>
        <taxon>Hyaloscyphaceae</taxon>
        <taxon>Hyaloscypha</taxon>
    </lineage>
</organism>